<reference evidence="15 16" key="1">
    <citation type="submission" date="2023-08" db="EMBL/GenBank/DDBJ databases">
        <title>A Necator americanus chromosomal reference genome.</title>
        <authorList>
            <person name="Ilik V."/>
            <person name="Petrzelkova K.J."/>
            <person name="Pardy F."/>
            <person name="Fuh T."/>
            <person name="Niatou-Singa F.S."/>
            <person name="Gouil Q."/>
            <person name="Baker L."/>
            <person name="Ritchie M.E."/>
            <person name="Jex A.R."/>
            <person name="Gazzola D."/>
            <person name="Li H."/>
            <person name="Toshio Fujiwara R."/>
            <person name="Zhan B."/>
            <person name="Aroian R.V."/>
            <person name="Pafco B."/>
            <person name="Schwarz E.M."/>
        </authorList>
    </citation>
    <scope>NUCLEOTIDE SEQUENCE [LARGE SCALE GENOMIC DNA]</scope>
    <source>
        <strain evidence="15 16">Aroian</strain>
        <tissue evidence="15">Whole animal</tissue>
    </source>
</reference>
<protein>
    <recommendedName>
        <fullName evidence="17">MIZ/SP-RING zinc finger</fullName>
    </recommendedName>
</protein>
<keyword evidence="8" id="KW-0862">Zinc</keyword>
<dbReference type="PROSITE" id="PS51044">
    <property type="entry name" value="ZF_SP_RING"/>
    <property type="match status" value="1"/>
</dbReference>
<evidence type="ECO:0008006" key="17">
    <source>
        <dbReference type="Google" id="ProtNLM"/>
    </source>
</evidence>
<gene>
    <name evidence="15" type="primary">Necator_chrI.g895</name>
    <name evidence="15" type="ORF">RB195_004771</name>
</gene>
<feature type="region of interest" description="Disordered" evidence="11">
    <location>
        <begin position="289"/>
        <end position="311"/>
    </location>
</feature>
<feature type="region of interest" description="Disordered" evidence="11">
    <location>
        <begin position="510"/>
        <end position="550"/>
    </location>
</feature>
<feature type="domain" description="PINIT" evidence="14">
    <location>
        <begin position="111"/>
        <end position="278"/>
    </location>
</feature>
<dbReference type="InterPro" id="IPR038654">
    <property type="entry name" value="PINIT_sf"/>
</dbReference>
<feature type="compositionally biased region" description="Low complexity" evidence="11">
    <location>
        <begin position="533"/>
        <end position="548"/>
    </location>
</feature>
<dbReference type="InterPro" id="IPR023321">
    <property type="entry name" value="PINIT"/>
</dbReference>
<feature type="compositionally biased region" description="Polar residues" evidence="11">
    <location>
        <begin position="291"/>
        <end position="303"/>
    </location>
</feature>
<evidence type="ECO:0000256" key="7">
    <source>
        <dbReference type="ARBA" id="ARBA00022786"/>
    </source>
</evidence>
<evidence type="ECO:0000313" key="16">
    <source>
        <dbReference type="Proteomes" id="UP001303046"/>
    </source>
</evidence>
<evidence type="ECO:0000259" key="14">
    <source>
        <dbReference type="PROSITE" id="PS51466"/>
    </source>
</evidence>
<dbReference type="InterPro" id="IPR003034">
    <property type="entry name" value="SAP_dom"/>
</dbReference>
<comment type="caution">
    <text evidence="15">The sequence shown here is derived from an EMBL/GenBank/DDBJ whole genome shotgun (WGS) entry which is preliminary data.</text>
</comment>
<evidence type="ECO:0000256" key="6">
    <source>
        <dbReference type="ARBA" id="ARBA00022771"/>
    </source>
</evidence>
<sequence>MDREPFPPSEIRHLESMIASMRVNELQSVLSMFKMPKLGKKQELIQRCTDLLRTPALQVQVAHQVKILVKNSNRATPYSVPMRNCMPNGVMMNGNTGYAGYRSGAPLLHQIQSNAIHQQARILRNFVPVPLPFYDWHKTVLEPMELPPIMSGVKTPCKQSFNFTLPREYFMNWSLNSPLPRYEIQLRFFQVPENYASQELPDDFPLNCVTRIEEQHVQLPALIPTNKPNVEPKRPSRPVDITQYCLNVRDTSRPMRLLVEWTGDKRAWAVAIYLVYRVTSEILRDRATGAAKNSATGANVTNERPSHRQEEHVTRDLIRVRLGGGNDDDIAMAQLKISLLCPLSRTRIVLPARCKNCHHLQCFDLYNYLQMNEKRPTWRCPVCSGPAPFKHIIIDEYFQNMLANVESETTEVELLVDGSYKTVKNECVDLDDDDVPTSTAAVENTASGSAGPSTPVPSRCKSNDDDIIVLSDSDDEDRAVEQAIRASIAESTLPVPQQTSPRSRDSSIIIIDDESPPRPPPQQVPNKTCNGATSSLPTLSPPSTSTSTIQAQTVCTSSIATNGVLGSNRVPAPQTHSILSGHQSLYNNSTLSYYHQSQWSQPTASRPQYPTPQPQVSSALNAGAAFTLPAYKPPPMSNLLGRYQPNVTVPFSYTSAAAAPSPQHFGAGGANLQQVLATLVQQTTFANGAGGPGSTSSTQ</sequence>
<organism evidence="15 16">
    <name type="scientific">Necator americanus</name>
    <name type="common">Human hookworm</name>
    <dbReference type="NCBI Taxonomy" id="51031"/>
    <lineage>
        <taxon>Eukaryota</taxon>
        <taxon>Metazoa</taxon>
        <taxon>Ecdysozoa</taxon>
        <taxon>Nematoda</taxon>
        <taxon>Chromadorea</taxon>
        <taxon>Rhabditida</taxon>
        <taxon>Rhabditina</taxon>
        <taxon>Rhabditomorpha</taxon>
        <taxon>Strongyloidea</taxon>
        <taxon>Ancylostomatidae</taxon>
        <taxon>Bunostominae</taxon>
        <taxon>Necator</taxon>
    </lineage>
</organism>
<evidence type="ECO:0000256" key="9">
    <source>
        <dbReference type="ARBA" id="ARBA00023242"/>
    </source>
</evidence>
<keyword evidence="7" id="KW-0833">Ubl conjugation pathway</keyword>
<dbReference type="EMBL" id="JAVFWL010000001">
    <property type="protein sequence ID" value="KAK6726644.1"/>
    <property type="molecule type" value="Genomic_DNA"/>
</dbReference>
<comment type="pathway">
    <text evidence="2">Protein modification; protein sumoylation.</text>
</comment>
<name>A0ABR1BNY8_NECAM</name>
<keyword evidence="4" id="KW-0808">Transferase</keyword>
<dbReference type="InterPro" id="IPR013083">
    <property type="entry name" value="Znf_RING/FYVE/PHD"/>
</dbReference>
<dbReference type="Gene3D" id="1.10.720.30">
    <property type="entry name" value="SAP domain"/>
    <property type="match status" value="1"/>
</dbReference>
<feature type="domain" description="SAP" evidence="12">
    <location>
        <begin position="18"/>
        <end position="52"/>
    </location>
</feature>
<dbReference type="Gene3D" id="3.30.40.10">
    <property type="entry name" value="Zinc/RING finger domain, C3HC4 (zinc finger)"/>
    <property type="match status" value="1"/>
</dbReference>
<dbReference type="PROSITE" id="PS50800">
    <property type="entry name" value="SAP"/>
    <property type="match status" value="1"/>
</dbReference>
<comment type="similarity">
    <text evidence="3">Belongs to the PIAS family.</text>
</comment>
<keyword evidence="6 10" id="KW-0863">Zinc-finger</keyword>
<accession>A0ABR1BNY8</accession>
<dbReference type="PANTHER" id="PTHR10782">
    <property type="entry name" value="ZINC FINGER MIZ DOMAIN-CONTAINING PROTEIN"/>
    <property type="match status" value="1"/>
</dbReference>
<feature type="compositionally biased region" description="Polar residues" evidence="11">
    <location>
        <begin position="436"/>
        <end position="452"/>
    </location>
</feature>
<evidence type="ECO:0000256" key="11">
    <source>
        <dbReference type="SAM" id="MobiDB-lite"/>
    </source>
</evidence>
<feature type="region of interest" description="Disordered" evidence="11">
    <location>
        <begin position="597"/>
        <end position="617"/>
    </location>
</feature>
<evidence type="ECO:0000259" key="12">
    <source>
        <dbReference type="PROSITE" id="PS50800"/>
    </source>
</evidence>
<dbReference type="Proteomes" id="UP001303046">
    <property type="component" value="Unassembled WGS sequence"/>
</dbReference>
<evidence type="ECO:0000256" key="1">
    <source>
        <dbReference type="ARBA" id="ARBA00004123"/>
    </source>
</evidence>
<evidence type="ECO:0000256" key="3">
    <source>
        <dbReference type="ARBA" id="ARBA00005383"/>
    </source>
</evidence>
<dbReference type="SMART" id="SM00513">
    <property type="entry name" value="SAP"/>
    <property type="match status" value="1"/>
</dbReference>
<evidence type="ECO:0000256" key="2">
    <source>
        <dbReference type="ARBA" id="ARBA00004718"/>
    </source>
</evidence>
<dbReference type="Pfam" id="PF02891">
    <property type="entry name" value="zf-MIZ"/>
    <property type="match status" value="1"/>
</dbReference>
<evidence type="ECO:0000256" key="5">
    <source>
        <dbReference type="ARBA" id="ARBA00022723"/>
    </source>
</evidence>
<feature type="domain" description="SP-RING-type" evidence="13">
    <location>
        <begin position="326"/>
        <end position="407"/>
    </location>
</feature>
<proteinExistence type="inferred from homology"/>
<dbReference type="Gene3D" id="2.60.120.780">
    <property type="entry name" value="PINIT domain"/>
    <property type="match status" value="1"/>
</dbReference>
<dbReference type="InterPro" id="IPR036361">
    <property type="entry name" value="SAP_dom_sf"/>
</dbReference>
<dbReference type="PANTHER" id="PTHR10782:SF94">
    <property type="entry name" value="SUPPRESSOR OF VARIEGATION 2-10, ISOFORM I"/>
    <property type="match status" value="1"/>
</dbReference>
<keyword evidence="16" id="KW-1185">Reference proteome</keyword>
<evidence type="ECO:0000256" key="4">
    <source>
        <dbReference type="ARBA" id="ARBA00022679"/>
    </source>
</evidence>
<dbReference type="Pfam" id="PF14324">
    <property type="entry name" value="PINIT"/>
    <property type="match status" value="1"/>
</dbReference>
<comment type="subcellular location">
    <subcellularLocation>
        <location evidence="1">Nucleus</location>
    </subcellularLocation>
</comment>
<keyword evidence="9" id="KW-0539">Nucleus</keyword>
<dbReference type="SUPFAM" id="SSF68906">
    <property type="entry name" value="SAP domain"/>
    <property type="match status" value="1"/>
</dbReference>
<evidence type="ECO:0000313" key="15">
    <source>
        <dbReference type="EMBL" id="KAK6726644.1"/>
    </source>
</evidence>
<evidence type="ECO:0000259" key="13">
    <source>
        <dbReference type="PROSITE" id="PS51044"/>
    </source>
</evidence>
<evidence type="ECO:0000256" key="10">
    <source>
        <dbReference type="PROSITE-ProRule" id="PRU00452"/>
    </source>
</evidence>
<dbReference type="CDD" id="cd16650">
    <property type="entry name" value="SP-RING_PIAS-like"/>
    <property type="match status" value="1"/>
</dbReference>
<dbReference type="PROSITE" id="PS51466">
    <property type="entry name" value="PINIT"/>
    <property type="match status" value="1"/>
</dbReference>
<feature type="region of interest" description="Disordered" evidence="11">
    <location>
        <begin position="431"/>
        <end position="465"/>
    </location>
</feature>
<dbReference type="InterPro" id="IPR004181">
    <property type="entry name" value="Znf_MIZ"/>
</dbReference>
<keyword evidence="5" id="KW-0479">Metal-binding</keyword>
<evidence type="ECO:0000256" key="8">
    <source>
        <dbReference type="ARBA" id="ARBA00022833"/>
    </source>
</evidence>